<keyword evidence="1" id="KW-0238">DNA-binding</keyword>
<dbReference type="SUPFAM" id="SSF46689">
    <property type="entry name" value="Homeodomain-like"/>
    <property type="match status" value="1"/>
</dbReference>
<dbReference type="GO" id="GO:0003677">
    <property type="term" value="F:DNA binding"/>
    <property type="evidence" value="ECO:0007669"/>
    <property type="project" value="UniProtKB-KW"/>
</dbReference>
<evidence type="ECO:0000259" key="2">
    <source>
        <dbReference type="Pfam" id="PF03221"/>
    </source>
</evidence>
<dbReference type="GO" id="GO:0005634">
    <property type="term" value="C:nucleus"/>
    <property type="evidence" value="ECO:0007669"/>
    <property type="project" value="TreeGrafter"/>
</dbReference>
<accession>A0A9N8WAX3</accession>
<dbReference type="InterPro" id="IPR050863">
    <property type="entry name" value="CenT-Element_Derived"/>
</dbReference>
<proteinExistence type="predicted"/>
<sequence length="217" mass="25263">MQNKNKCIDLKKYLILSQNGILTDGLLQVQAKKFAELLNISEVDFKASQEWVDRFKKWNEIQKFKIHEESESVPTENFANQRQKLVELLLQYKSKNVYNTDKTSLYYRMMPDQMLATKAMQSDDIKDDIEAKVKNLIFKILSNYICIISANDYIYIDNNLKVEETVLDKLAIINEVLHQSNSSSSDNKSNIKIKKITYSAALEKCSSLIQYIEQQEL</sequence>
<dbReference type="PANTHER" id="PTHR19303:SF73">
    <property type="entry name" value="PROTEIN PDC2"/>
    <property type="match status" value="1"/>
</dbReference>
<evidence type="ECO:0000313" key="3">
    <source>
        <dbReference type="EMBL" id="CAG8483539.1"/>
    </source>
</evidence>
<dbReference type="PANTHER" id="PTHR19303">
    <property type="entry name" value="TRANSPOSON"/>
    <property type="match status" value="1"/>
</dbReference>
<organism evidence="3 4">
    <name type="scientific">Cetraspora pellucida</name>
    <dbReference type="NCBI Taxonomy" id="1433469"/>
    <lineage>
        <taxon>Eukaryota</taxon>
        <taxon>Fungi</taxon>
        <taxon>Fungi incertae sedis</taxon>
        <taxon>Mucoromycota</taxon>
        <taxon>Glomeromycotina</taxon>
        <taxon>Glomeromycetes</taxon>
        <taxon>Diversisporales</taxon>
        <taxon>Gigasporaceae</taxon>
        <taxon>Cetraspora</taxon>
    </lineage>
</organism>
<dbReference type="InterPro" id="IPR009057">
    <property type="entry name" value="Homeodomain-like_sf"/>
</dbReference>
<dbReference type="AlphaFoldDB" id="A0A9N8WAX3"/>
<dbReference type="Gene3D" id="1.10.10.60">
    <property type="entry name" value="Homeodomain-like"/>
    <property type="match status" value="1"/>
</dbReference>
<dbReference type="EMBL" id="CAJVQA010000632">
    <property type="protein sequence ID" value="CAG8483539.1"/>
    <property type="molecule type" value="Genomic_DNA"/>
</dbReference>
<dbReference type="Pfam" id="PF03221">
    <property type="entry name" value="HTH_Tnp_Tc5"/>
    <property type="match status" value="1"/>
</dbReference>
<reference evidence="3" key="1">
    <citation type="submission" date="2021-06" db="EMBL/GenBank/DDBJ databases">
        <authorList>
            <person name="Kallberg Y."/>
            <person name="Tangrot J."/>
            <person name="Rosling A."/>
        </authorList>
    </citation>
    <scope>NUCLEOTIDE SEQUENCE</scope>
    <source>
        <strain evidence="3">FL966</strain>
    </source>
</reference>
<feature type="domain" description="HTH CENPB-type" evidence="2">
    <location>
        <begin position="17"/>
        <end position="62"/>
    </location>
</feature>
<gene>
    <name evidence="3" type="ORF">CPELLU_LOCUS1635</name>
</gene>
<dbReference type="OrthoDB" id="2447222at2759"/>
<keyword evidence="4" id="KW-1185">Reference proteome</keyword>
<dbReference type="InterPro" id="IPR006600">
    <property type="entry name" value="HTH_CenpB_DNA-bd_dom"/>
</dbReference>
<protein>
    <submittedName>
        <fullName evidence="3">24547_t:CDS:1</fullName>
    </submittedName>
</protein>
<evidence type="ECO:0000313" key="4">
    <source>
        <dbReference type="Proteomes" id="UP000789759"/>
    </source>
</evidence>
<evidence type="ECO:0000256" key="1">
    <source>
        <dbReference type="ARBA" id="ARBA00023125"/>
    </source>
</evidence>
<dbReference type="Proteomes" id="UP000789759">
    <property type="component" value="Unassembled WGS sequence"/>
</dbReference>
<comment type="caution">
    <text evidence="3">The sequence shown here is derived from an EMBL/GenBank/DDBJ whole genome shotgun (WGS) entry which is preliminary data.</text>
</comment>
<name>A0A9N8WAX3_9GLOM</name>